<dbReference type="SMART" id="SM00267">
    <property type="entry name" value="GGDEF"/>
    <property type="match status" value="1"/>
</dbReference>
<dbReference type="SUPFAM" id="SSF52172">
    <property type="entry name" value="CheY-like"/>
    <property type="match status" value="1"/>
</dbReference>
<dbReference type="PATRIC" id="fig|765913.3.peg.1232"/>
<feature type="domain" description="Response regulatory" evidence="5">
    <location>
        <begin position="6"/>
        <end position="122"/>
    </location>
</feature>
<evidence type="ECO:0000256" key="4">
    <source>
        <dbReference type="PROSITE-ProRule" id="PRU00169"/>
    </source>
</evidence>
<comment type="cofactor">
    <cofactor evidence="1">
        <name>Mg(2+)</name>
        <dbReference type="ChEBI" id="CHEBI:18420"/>
    </cofactor>
</comment>
<dbReference type="RefSeq" id="WP_007039918.1">
    <property type="nucleotide sequence ID" value="NZ_AFWT01000007.1"/>
</dbReference>
<dbReference type="eggNOG" id="COG3706">
    <property type="taxonomic scope" value="Bacteria"/>
</dbReference>
<dbReference type="InterPro" id="IPR029787">
    <property type="entry name" value="Nucleotide_cyclase"/>
</dbReference>
<comment type="catalytic activity">
    <reaction evidence="3">
        <text>2 GTP = 3',3'-c-di-GMP + 2 diphosphate</text>
        <dbReference type="Rhea" id="RHEA:24898"/>
        <dbReference type="ChEBI" id="CHEBI:33019"/>
        <dbReference type="ChEBI" id="CHEBI:37565"/>
        <dbReference type="ChEBI" id="CHEBI:58805"/>
        <dbReference type="EC" id="2.7.7.65"/>
    </reaction>
</comment>
<feature type="modified residue" description="4-aspartylphosphate" evidence="4">
    <location>
        <position position="55"/>
    </location>
</feature>
<dbReference type="Gene3D" id="3.40.50.2300">
    <property type="match status" value="1"/>
</dbReference>
<feature type="domain" description="GGDEF" evidence="6">
    <location>
        <begin position="162"/>
        <end position="294"/>
    </location>
</feature>
<sequence>MPEQRRILIVDDDARNIKVAANALNDTGVVIGFAKSGEEALNRLRETPFDLILLDVMMPRLDGFQVCSRLKEDPRTAGIPVIFLTARTDEESIERAYEVGGIDYVSKPFRTRELAARVRVQLRQLDLIERLEFLATRDSLTGVFNRRRFFELGSVMLAEFRGELVAMMIDVDHFKRINDAYGHQVGDAVLRQIASTIETTLPQGALFGRLGGEEFALLVRVRDAEEAMVYADRLRECVASIDLAQVEGSGLRCTISIGLSVAEGDVSLDAVLNEADRMLYRAKDEGRNRAVLRG</sequence>
<evidence type="ECO:0000256" key="2">
    <source>
        <dbReference type="ARBA" id="ARBA00012528"/>
    </source>
</evidence>
<dbReference type="EC" id="2.7.7.65" evidence="2"/>
<evidence type="ECO:0000256" key="1">
    <source>
        <dbReference type="ARBA" id="ARBA00001946"/>
    </source>
</evidence>
<dbReference type="InterPro" id="IPR043128">
    <property type="entry name" value="Rev_trsase/Diguanyl_cyclase"/>
</dbReference>
<dbReference type="InterPro" id="IPR050469">
    <property type="entry name" value="Diguanylate_Cyclase"/>
</dbReference>
<name>G2DZ00_9GAMM</name>
<dbReference type="SMART" id="SM00448">
    <property type="entry name" value="REC"/>
    <property type="match status" value="1"/>
</dbReference>
<dbReference type="OrthoDB" id="9812260at2"/>
<organism evidence="7 8">
    <name type="scientific">Thiorhodococcus drewsii AZ1</name>
    <dbReference type="NCBI Taxonomy" id="765913"/>
    <lineage>
        <taxon>Bacteria</taxon>
        <taxon>Pseudomonadati</taxon>
        <taxon>Pseudomonadota</taxon>
        <taxon>Gammaproteobacteria</taxon>
        <taxon>Chromatiales</taxon>
        <taxon>Chromatiaceae</taxon>
        <taxon>Thiorhodococcus</taxon>
    </lineage>
</organism>
<dbReference type="SUPFAM" id="SSF55073">
    <property type="entry name" value="Nucleotide cyclase"/>
    <property type="match status" value="1"/>
</dbReference>
<reference evidence="7 8" key="1">
    <citation type="submission" date="2011-06" db="EMBL/GenBank/DDBJ databases">
        <title>The draft genome of Thiorhodococcus drewsii AZ1.</title>
        <authorList>
            <consortium name="US DOE Joint Genome Institute (JGI-PGF)"/>
            <person name="Lucas S."/>
            <person name="Han J."/>
            <person name="Lapidus A."/>
            <person name="Cheng J.-F."/>
            <person name="Goodwin L."/>
            <person name="Pitluck S."/>
            <person name="Peters L."/>
            <person name="Land M.L."/>
            <person name="Hauser L."/>
            <person name="Vogl K."/>
            <person name="Liu Z."/>
            <person name="Imhoff J."/>
            <person name="Thiel V."/>
            <person name="Frigaard N.-U."/>
            <person name="Bryant D.A."/>
            <person name="Woyke T.J."/>
        </authorList>
    </citation>
    <scope>NUCLEOTIDE SEQUENCE [LARGE SCALE GENOMIC DNA]</scope>
    <source>
        <strain evidence="7 8">AZ1</strain>
    </source>
</reference>
<dbReference type="PANTHER" id="PTHR45138">
    <property type="entry name" value="REGULATORY COMPONENTS OF SENSORY TRANSDUCTION SYSTEM"/>
    <property type="match status" value="1"/>
</dbReference>
<dbReference type="PROSITE" id="PS50110">
    <property type="entry name" value="RESPONSE_REGULATORY"/>
    <property type="match status" value="1"/>
</dbReference>
<dbReference type="Proteomes" id="UP000004200">
    <property type="component" value="Unassembled WGS sequence"/>
</dbReference>
<dbReference type="EMBL" id="AFWT01000007">
    <property type="protein sequence ID" value="EGV32354.1"/>
    <property type="molecule type" value="Genomic_DNA"/>
</dbReference>
<evidence type="ECO:0000259" key="5">
    <source>
        <dbReference type="PROSITE" id="PS50110"/>
    </source>
</evidence>
<dbReference type="PANTHER" id="PTHR45138:SF9">
    <property type="entry name" value="DIGUANYLATE CYCLASE DGCM-RELATED"/>
    <property type="match status" value="1"/>
</dbReference>
<evidence type="ECO:0000256" key="3">
    <source>
        <dbReference type="ARBA" id="ARBA00034247"/>
    </source>
</evidence>
<dbReference type="GO" id="GO:0000160">
    <property type="term" value="P:phosphorelay signal transduction system"/>
    <property type="evidence" value="ECO:0007669"/>
    <property type="project" value="InterPro"/>
</dbReference>
<keyword evidence="8" id="KW-1185">Reference proteome</keyword>
<dbReference type="InterPro" id="IPR011006">
    <property type="entry name" value="CheY-like_superfamily"/>
</dbReference>
<evidence type="ECO:0000313" key="8">
    <source>
        <dbReference type="Proteomes" id="UP000004200"/>
    </source>
</evidence>
<dbReference type="InterPro" id="IPR000160">
    <property type="entry name" value="GGDEF_dom"/>
</dbReference>
<dbReference type="GO" id="GO:0005886">
    <property type="term" value="C:plasma membrane"/>
    <property type="evidence" value="ECO:0007669"/>
    <property type="project" value="TreeGrafter"/>
</dbReference>
<dbReference type="InterPro" id="IPR001789">
    <property type="entry name" value="Sig_transdc_resp-reg_receiver"/>
</dbReference>
<protein>
    <recommendedName>
        <fullName evidence="2">diguanylate cyclase</fullName>
        <ecNumber evidence="2">2.7.7.65</ecNumber>
    </recommendedName>
</protein>
<dbReference type="Pfam" id="PF00072">
    <property type="entry name" value="Response_reg"/>
    <property type="match status" value="1"/>
</dbReference>
<dbReference type="GO" id="GO:0043709">
    <property type="term" value="P:cell adhesion involved in single-species biofilm formation"/>
    <property type="evidence" value="ECO:0007669"/>
    <property type="project" value="TreeGrafter"/>
</dbReference>
<dbReference type="GO" id="GO:0052621">
    <property type="term" value="F:diguanylate cyclase activity"/>
    <property type="evidence" value="ECO:0007669"/>
    <property type="project" value="UniProtKB-EC"/>
</dbReference>
<gene>
    <name evidence="7" type="ORF">ThidrDRAFT_1203</name>
</gene>
<dbReference type="AlphaFoldDB" id="G2DZ00"/>
<dbReference type="FunFam" id="3.30.70.270:FF:000001">
    <property type="entry name" value="Diguanylate cyclase domain protein"/>
    <property type="match status" value="1"/>
</dbReference>
<evidence type="ECO:0000313" key="7">
    <source>
        <dbReference type="EMBL" id="EGV32354.1"/>
    </source>
</evidence>
<dbReference type="STRING" id="765913.ThidrDRAFT_1203"/>
<comment type="caution">
    <text evidence="7">The sequence shown here is derived from an EMBL/GenBank/DDBJ whole genome shotgun (WGS) entry which is preliminary data.</text>
</comment>
<dbReference type="Gene3D" id="3.30.70.270">
    <property type="match status" value="1"/>
</dbReference>
<proteinExistence type="predicted"/>
<dbReference type="CDD" id="cd01949">
    <property type="entry name" value="GGDEF"/>
    <property type="match status" value="1"/>
</dbReference>
<evidence type="ECO:0000259" key="6">
    <source>
        <dbReference type="PROSITE" id="PS50887"/>
    </source>
</evidence>
<accession>G2DZ00</accession>
<dbReference type="PROSITE" id="PS50887">
    <property type="entry name" value="GGDEF"/>
    <property type="match status" value="1"/>
</dbReference>
<keyword evidence="4" id="KW-0597">Phosphoprotein</keyword>
<dbReference type="NCBIfam" id="TIGR00254">
    <property type="entry name" value="GGDEF"/>
    <property type="match status" value="1"/>
</dbReference>
<dbReference type="GO" id="GO:1902201">
    <property type="term" value="P:negative regulation of bacterial-type flagellum-dependent cell motility"/>
    <property type="evidence" value="ECO:0007669"/>
    <property type="project" value="TreeGrafter"/>
</dbReference>
<dbReference type="Pfam" id="PF00990">
    <property type="entry name" value="GGDEF"/>
    <property type="match status" value="1"/>
</dbReference>